<evidence type="ECO:0000313" key="1">
    <source>
        <dbReference type="EMBL" id="ALO28405.1"/>
    </source>
</evidence>
<dbReference type="PATRIC" id="fig|280505.15.peg.4178"/>
<reference evidence="1 2" key="1">
    <citation type="journal article" date="2015" name="PLoS Negl. Trop. Dis.">
        <title>Distribution of Plasmids in Distinct Leptospira Pathogenic Species.</title>
        <authorList>
            <person name="Wang Y."/>
            <person name="Zhuang X."/>
            <person name="Zhong Y."/>
            <person name="Zhang C."/>
            <person name="Zhang Y."/>
            <person name="Zeng L."/>
            <person name="Zhu Y."/>
            <person name="He P."/>
            <person name="Dong K."/>
            <person name="Pal U."/>
            <person name="Guo X."/>
            <person name="Qin J."/>
        </authorList>
    </citation>
    <scope>NUCLEOTIDE SEQUENCE [LARGE SCALE GENOMIC DNA]</scope>
    <source>
        <strain evidence="1 2">56604</strain>
    </source>
</reference>
<accession>A0A0S2IXZ4</accession>
<sequence length="69" mass="8013">MDLVGIPTILRKTSVFTPPETWYGFVSSFTKLTHCTLYKLFERIMSLMKSLALEEIRCLGRRLACIKKE</sequence>
<evidence type="ECO:0000313" key="2">
    <source>
        <dbReference type="Proteomes" id="UP000058857"/>
    </source>
</evidence>
<gene>
    <name evidence="1" type="ORF">LBBP_04291</name>
</gene>
<dbReference type="Proteomes" id="UP000058857">
    <property type="component" value="Chromosome 2"/>
</dbReference>
<dbReference type="EMBL" id="CP012030">
    <property type="protein sequence ID" value="ALO28405.1"/>
    <property type="molecule type" value="Genomic_DNA"/>
</dbReference>
<organism evidence="1">
    <name type="scientific">Leptospira borgpetersenii serovar Ballum</name>
    <dbReference type="NCBI Taxonomy" id="280505"/>
    <lineage>
        <taxon>Bacteria</taxon>
        <taxon>Pseudomonadati</taxon>
        <taxon>Spirochaetota</taxon>
        <taxon>Spirochaetia</taxon>
        <taxon>Leptospirales</taxon>
        <taxon>Leptospiraceae</taxon>
        <taxon>Leptospira</taxon>
    </lineage>
</organism>
<proteinExistence type="predicted"/>
<protein>
    <submittedName>
        <fullName evidence="1">Uncharacterized protein</fullName>
    </submittedName>
</protein>
<dbReference type="AlphaFoldDB" id="A0A0S2IXZ4"/>
<name>A0A0S2IXZ4_LEPBO</name>